<dbReference type="VEuPathDB" id="FungiDB:DIURU_004269"/>
<feature type="region of interest" description="Disordered" evidence="4">
    <location>
        <begin position="1"/>
        <end position="136"/>
    </location>
</feature>
<reference evidence="5 6" key="1">
    <citation type="submission" date="2019-07" db="EMBL/GenBank/DDBJ databases">
        <title>Genome assembly of two rare yeast pathogens: Diutina rugosa and Trichomonascus ciferrii.</title>
        <authorList>
            <person name="Mixao V."/>
            <person name="Saus E."/>
            <person name="Hansen A."/>
            <person name="Lass-Flor C."/>
            <person name="Gabaldon T."/>
        </authorList>
    </citation>
    <scope>NUCLEOTIDE SEQUENCE [LARGE SCALE GENOMIC DNA]</scope>
    <source>
        <strain evidence="5 6">CBS 613</strain>
    </source>
</reference>
<dbReference type="PANTHER" id="PTHR12687:SF4">
    <property type="entry name" value="NUCLEOLAR COMPLEX PROTEIN 2 HOMOLOG"/>
    <property type="match status" value="1"/>
</dbReference>
<protein>
    <recommendedName>
        <fullName evidence="7">Nucleolar complex protein 2</fullName>
    </recommendedName>
</protein>
<feature type="region of interest" description="Disordered" evidence="4">
    <location>
        <begin position="674"/>
        <end position="708"/>
    </location>
</feature>
<accession>A0A642UKH2</accession>
<evidence type="ECO:0000313" key="6">
    <source>
        <dbReference type="Proteomes" id="UP000449547"/>
    </source>
</evidence>
<feature type="compositionally biased region" description="Basic and acidic residues" evidence="4">
    <location>
        <begin position="176"/>
        <end position="186"/>
    </location>
</feature>
<feature type="compositionally biased region" description="Basic and acidic residues" evidence="4">
    <location>
        <begin position="124"/>
        <end position="136"/>
    </location>
</feature>
<name>A0A642UKH2_DIURU</name>
<dbReference type="AlphaFoldDB" id="A0A642UKH2"/>
<feature type="region of interest" description="Disordered" evidence="4">
    <location>
        <begin position="148"/>
        <end position="186"/>
    </location>
</feature>
<dbReference type="PANTHER" id="PTHR12687">
    <property type="entry name" value="NUCLEOLAR COMPLEX 2 AND RAD4-RELATED"/>
    <property type="match status" value="1"/>
</dbReference>
<feature type="compositionally biased region" description="Basic residues" evidence="4">
    <location>
        <begin position="1"/>
        <end position="40"/>
    </location>
</feature>
<proteinExistence type="inferred from homology"/>
<gene>
    <name evidence="5" type="ORF">DIURU_004269</name>
</gene>
<dbReference type="Pfam" id="PF03715">
    <property type="entry name" value="Noc2"/>
    <property type="match status" value="1"/>
</dbReference>
<dbReference type="RefSeq" id="XP_034011003.1">
    <property type="nucleotide sequence ID" value="XM_034157123.1"/>
</dbReference>
<comment type="caution">
    <text evidence="5">The sequence shown here is derived from an EMBL/GenBank/DDBJ whole genome shotgun (WGS) entry which is preliminary data.</text>
</comment>
<feature type="compositionally biased region" description="Acidic residues" evidence="4">
    <location>
        <begin position="160"/>
        <end position="175"/>
    </location>
</feature>
<dbReference type="InterPro" id="IPR016024">
    <property type="entry name" value="ARM-type_fold"/>
</dbReference>
<dbReference type="EMBL" id="SWFT01000122">
    <property type="protein sequence ID" value="KAA8899602.1"/>
    <property type="molecule type" value="Genomic_DNA"/>
</dbReference>
<feature type="compositionally biased region" description="Basic and acidic residues" evidence="4">
    <location>
        <begin position="674"/>
        <end position="694"/>
    </location>
</feature>
<dbReference type="GO" id="GO:0005730">
    <property type="term" value="C:nucleolus"/>
    <property type="evidence" value="ECO:0007669"/>
    <property type="project" value="TreeGrafter"/>
</dbReference>
<comment type="similarity">
    <text evidence="2">Belongs to the NOC2 family.</text>
</comment>
<organism evidence="5 6">
    <name type="scientific">Diutina rugosa</name>
    <name type="common">Yeast</name>
    <name type="synonym">Candida rugosa</name>
    <dbReference type="NCBI Taxonomy" id="5481"/>
    <lineage>
        <taxon>Eukaryota</taxon>
        <taxon>Fungi</taxon>
        <taxon>Dikarya</taxon>
        <taxon>Ascomycota</taxon>
        <taxon>Saccharomycotina</taxon>
        <taxon>Pichiomycetes</taxon>
        <taxon>Debaryomycetaceae</taxon>
        <taxon>Diutina</taxon>
    </lineage>
</organism>
<evidence type="ECO:0000256" key="3">
    <source>
        <dbReference type="ARBA" id="ARBA00023242"/>
    </source>
</evidence>
<keyword evidence="6" id="KW-1185">Reference proteome</keyword>
<evidence type="ECO:0008006" key="7">
    <source>
        <dbReference type="Google" id="ProtNLM"/>
    </source>
</evidence>
<dbReference type="OMA" id="GCLRYYL"/>
<evidence type="ECO:0000256" key="2">
    <source>
        <dbReference type="ARBA" id="ARBA00005907"/>
    </source>
</evidence>
<keyword evidence="3" id="KW-0539">Nucleus</keyword>
<evidence type="ECO:0000313" key="5">
    <source>
        <dbReference type="EMBL" id="KAA8899602.1"/>
    </source>
</evidence>
<evidence type="ECO:0000256" key="4">
    <source>
        <dbReference type="SAM" id="MobiDB-lite"/>
    </source>
</evidence>
<feature type="compositionally biased region" description="Acidic residues" evidence="4">
    <location>
        <begin position="695"/>
        <end position="708"/>
    </location>
</feature>
<dbReference type="GO" id="GO:0042273">
    <property type="term" value="P:ribosomal large subunit biogenesis"/>
    <property type="evidence" value="ECO:0007669"/>
    <property type="project" value="TreeGrafter"/>
</dbReference>
<dbReference type="InterPro" id="IPR005343">
    <property type="entry name" value="Noc2"/>
</dbReference>
<dbReference type="GO" id="GO:0030691">
    <property type="term" value="C:Noc2p-Noc3p complex"/>
    <property type="evidence" value="ECO:0007669"/>
    <property type="project" value="TreeGrafter"/>
</dbReference>
<sequence length="708" mass="80501">MAKTSKATKKFQSKHLKRTLDHRKKVQAHNKKVSSRKKKSSSGDDSEPVPTAAKEVFEDMSVDQFFDGGFEVPKEKKGSKKAESESESEDESDEEIDEDVDDEVDEEEASDDESSEEEDEEMMKEDMEKLKEKDPEFYKYLQENDKELLDFEGGNPLDMVSDDDDDEEEDDDEEQEGKKAKESKSKAKRDLTKELVAMWKSRLAEKPSPKLIREICVGFDAAVNVNNDQVVTKFIVRDPDAFTSLIYLTLKDVPQAIQKLVKYKKGPHGVRVIPENNQYVHPLTQVLKNHALSVLTLLNDITNTDIAALALSSLNEIFPFYLGHKRLVKKLVNEVVGLWSTSQDTETQIAAFAFLNNVSREFPTSVLEVVLRQTYSALVQASHKVTQRSLPSLNFCKNSAAELYGIDTTIAYQVGFEFIRQAAIHLRNSINQTSNAKEGYKIVYNWQYVNSLDFWSRVVSLHGSEETSLRQLVYPLVQVTLGTIRLIPTAQFYPLRFYLVRALLRVSQATGTYIPIFPLLAEVLTSSMFSKPPKSSKLAAVDFDSNIKVNQAYLGTRAYFDGVADQFIELSAEFFGLYAKSVAFPELVTPAVLSLRRFLKKSKNGKFNRQLGQLVEKLNANAQLVTQQRSGVEYGPSNKVEVANFMSSTEWESTPLGQYISVLRKAKEERERILRQAMEDEDRDERREKAKQAQEEMEDEDMEDSDEE</sequence>
<dbReference type="Proteomes" id="UP000449547">
    <property type="component" value="Unassembled WGS sequence"/>
</dbReference>
<evidence type="ECO:0000256" key="1">
    <source>
        <dbReference type="ARBA" id="ARBA00004123"/>
    </source>
</evidence>
<comment type="subcellular location">
    <subcellularLocation>
        <location evidence="1">Nucleus</location>
    </subcellularLocation>
</comment>
<feature type="compositionally biased region" description="Basic and acidic residues" evidence="4">
    <location>
        <begin position="72"/>
        <end position="84"/>
    </location>
</feature>
<dbReference type="SUPFAM" id="SSF48371">
    <property type="entry name" value="ARM repeat"/>
    <property type="match status" value="1"/>
</dbReference>
<dbReference type="OrthoDB" id="10266662at2759"/>
<dbReference type="GO" id="GO:0030690">
    <property type="term" value="C:Noc1p-Noc2p complex"/>
    <property type="evidence" value="ECO:0007669"/>
    <property type="project" value="TreeGrafter"/>
</dbReference>
<dbReference type="GeneID" id="54782920"/>
<feature type="compositionally biased region" description="Acidic residues" evidence="4">
    <location>
        <begin position="85"/>
        <end position="123"/>
    </location>
</feature>
<dbReference type="GO" id="GO:0005654">
    <property type="term" value="C:nucleoplasm"/>
    <property type="evidence" value="ECO:0007669"/>
    <property type="project" value="TreeGrafter"/>
</dbReference>